<evidence type="ECO:0000313" key="3">
    <source>
        <dbReference type="Proteomes" id="UP000709295"/>
    </source>
</evidence>
<dbReference type="AlphaFoldDB" id="A0A8J5J403"/>
<keyword evidence="1" id="KW-0812">Transmembrane</keyword>
<feature type="transmembrane region" description="Helical" evidence="1">
    <location>
        <begin position="12"/>
        <end position="36"/>
    </location>
</feature>
<sequence>MHDFWTSYGNNSIVGASIVVIHIWWRFRLAAMLATVKNELHNRNQQVNNAANVDSYLKGISLHRVILVANGFFSESTTWSQAFVCTCKQPAITIRTYKKAISQTGPDCTRQFQTVPEDCSPVRMLPAWSPSRLSTCGLVWNVARTIRRNNYPSELIQIDHEVAFDENVHGIVVTVIINQSRIMLDTTIKLRYTRPVCWSTRRRPVPHFHIRLELYGFVNASPALALQPQHLRALPTCNVTRSKRQVSLLYDCRLDLSSVRASCGSCLGSGGSTEV</sequence>
<keyword evidence="1" id="KW-0472">Membrane</keyword>
<keyword evidence="1" id="KW-1133">Transmembrane helix</keyword>
<evidence type="ECO:0000313" key="2">
    <source>
        <dbReference type="EMBL" id="KAG6956295.1"/>
    </source>
</evidence>
<dbReference type="EMBL" id="JAENGY010000810">
    <property type="protein sequence ID" value="KAG6956295.1"/>
    <property type="molecule type" value="Genomic_DNA"/>
</dbReference>
<organism evidence="2 3">
    <name type="scientific">Phytophthora aleatoria</name>
    <dbReference type="NCBI Taxonomy" id="2496075"/>
    <lineage>
        <taxon>Eukaryota</taxon>
        <taxon>Sar</taxon>
        <taxon>Stramenopiles</taxon>
        <taxon>Oomycota</taxon>
        <taxon>Peronosporomycetes</taxon>
        <taxon>Peronosporales</taxon>
        <taxon>Peronosporaceae</taxon>
        <taxon>Phytophthora</taxon>
    </lineage>
</organism>
<reference evidence="2" key="1">
    <citation type="submission" date="2021-01" db="EMBL/GenBank/DDBJ databases">
        <title>Phytophthora aleatoria, a newly-described species from Pinus radiata is distinct from Phytophthora cactorum isolates based on comparative genomics.</title>
        <authorList>
            <person name="Mcdougal R."/>
            <person name="Panda P."/>
            <person name="Williams N."/>
            <person name="Studholme D.J."/>
        </authorList>
    </citation>
    <scope>NUCLEOTIDE SEQUENCE</scope>
    <source>
        <strain evidence="2">NZFS 4037</strain>
    </source>
</reference>
<evidence type="ECO:0000256" key="1">
    <source>
        <dbReference type="SAM" id="Phobius"/>
    </source>
</evidence>
<protein>
    <submittedName>
        <fullName evidence="2">Uncharacterized protein</fullName>
    </submittedName>
</protein>
<feature type="non-terminal residue" evidence="2">
    <location>
        <position position="275"/>
    </location>
</feature>
<dbReference type="Proteomes" id="UP000709295">
    <property type="component" value="Unassembled WGS sequence"/>
</dbReference>
<gene>
    <name evidence="2" type="ORF">JG688_00011490</name>
</gene>
<comment type="caution">
    <text evidence="2">The sequence shown here is derived from an EMBL/GenBank/DDBJ whole genome shotgun (WGS) entry which is preliminary data.</text>
</comment>
<accession>A0A8J5J403</accession>
<keyword evidence="3" id="KW-1185">Reference proteome</keyword>
<name>A0A8J5J403_9STRA</name>
<proteinExistence type="predicted"/>